<dbReference type="EMBL" id="CAXITT010000508">
    <property type="protein sequence ID" value="CAL1542832.1"/>
    <property type="molecule type" value="Genomic_DNA"/>
</dbReference>
<dbReference type="GO" id="GO:0004843">
    <property type="term" value="F:cysteine-type deubiquitinase activity"/>
    <property type="evidence" value="ECO:0007669"/>
    <property type="project" value="UniProtKB-EC"/>
</dbReference>
<evidence type="ECO:0000256" key="10">
    <source>
        <dbReference type="ARBA" id="ARBA00077222"/>
    </source>
</evidence>
<dbReference type="PANTHER" id="PTHR13291">
    <property type="entry name" value="JOSEPHIN 1, 2"/>
    <property type="match status" value="1"/>
</dbReference>
<dbReference type="GO" id="GO:0005829">
    <property type="term" value="C:cytosol"/>
    <property type="evidence" value="ECO:0007669"/>
    <property type="project" value="UniProtKB-SubCell"/>
</dbReference>
<dbReference type="InterPro" id="IPR040053">
    <property type="entry name" value="JOSD1/2"/>
</dbReference>
<comment type="subcellular location">
    <subcellularLocation>
        <location evidence="2">Cytoplasm</location>
        <location evidence="2">Cytosol</location>
    </subcellularLocation>
</comment>
<feature type="active site" evidence="11">
    <location>
        <position position="124"/>
    </location>
</feature>
<evidence type="ECO:0000256" key="7">
    <source>
        <dbReference type="ARBA" id="ARBA00022801"/>
    </source>
</evidence>
<gene>
    <name evidence="13" type="ORF">GSLYS_00016366001</name>
</gene>
<evidence type="ECO:0000256" key="11">
    <source>
        <dbReference type="PROSITE-ProRule" id="PRU00331"/>
    </source>
</evidence>
<comment type="catalytic activity">
    <reaction evidence="1">
        <text>Thiol-dependent hydrolysis of ester, thioester, amide, peptide and isopeptide bonds formed by the C-terminal Gly of ubiquitin (a 76-residue protein attached to proteins as an intracellular targeting signal).</text>
        <dbReference type="EC" id="3.4.19.12"/>
    </reaction>
</comment>
<keyword evidence="7 11" id="KW-0378">Hydrolase</keyword>
<keyword evidence="4" id="KW-0963">Cytoplasm</keyword>
<keyword evidence="14" id="KW-1185">Reference proteome</keyword>
<evidence type="ECO:0000256" key="8">
    <source>
        <dbReference type="ARBA" id="ARBA00058284"/>
    </source>
</evidence>
<name>A0AAV2IDR8_LYMST</name>
<dbReference type="FunFam" id="3.90.70.40:FF:000003">
    <property type="entry name" value="josephin-2 isoform X1"/>
    <property type="match status" value="1"/>
</dbReference>
<reference evidence="13 14" key="1">
    <citation type="submission" date="2024-04" db="EMBL/GenBank/DDBJ databases">
        <authorList>
            <consortium name="Genoscope - CEA"/>
            <person name="William W."/>
        </authorList>
    </citation>
    <scope>NUCLEOTIDE SEQUENCE [LARGE SCALE GENOMIC DNA]</scope>
</reference>
<dbReference type="InterPro" id="IPR006155">
    <property type="entry name" value="Josephin"/>
</dbReference>
<evidence type="ECO:0000256" key="2">
    <source>
        <dbReference type="ARBA" id="ARBA00004514"/>
    </source>
</evidence>
<dbReference type="PANTHER" id="PTHR13291:SF0">
    <property type="entry name" value="JOSEPHIN-LIKE PROTEIN"/>
    <property type="match status" value="1"/>
</dbReference>
<dbReference type="AlphaFoldDB" id="A0AAV2IDR8"/>
<evidence type="ECO:0000256" key="4">
    <source>
        <dbReference type="ARBA" id="ARBA00022490"/>
    </source>
</evidence>
<dbReference type="Pfam" id="PF02099">
    <property type="entry name" value="Josephin"/>
    <property type="match status" value="1"/>
</dbReference>
<evidence type="ECO:0000313" key="14">
    <source>
        <dbReference type="Proteomes" id="UP001497497"/>
    </source>
</evidence>
<accession>A0AAV2IDR8</accession>
<keyword evidence="6" id="KW-0833">Ubl conjugation pathway</keyword>
<organism evidence="13 14">
    <name type="scientific">Lymnaea stagnalis</name>
    <name type="common">Great pond snail</name>
    <name type="synonym">Helix stagnalis</name>
    <dbReference type="NCBI Taxonomy" id="6523"/>
    <lineage>
        <taxon>Eukaryota</taxon>
        <taxon>Metazoa</taxon>
        <taxon>Spiralia</taxon>
        <taxon>Lophotrochozoa</taxon>
        <taxon>Mollusca</taxon>
        <taxon>Gastropoda</taxon>
        <taxon>Heterobranchia</taxon>
        <taxon>Euthyneura</taxon>
        <taxon>Panpulmonata</taxon>
        <taxon>Hygrophila</taxon>
        <taxon>Lymnaeoidea</taxon>
        <taxon>Lymnaeidae</taxon>
        <taxon>Lymnaea</taxon>
    </lineage>
</organism>
<feature type="active site" evidence="11">
    <location>
        <position position="22"/>
    </location>
</feature>
<dbReference type="EC" id="3.4.19.12" evidence="3"/>
<evidence type="ECO:0000259" key="12">
    <source>
        <dbReference type="PROSITE" id="PS50957"/>
    </source>
</evidence>
<protein>
    <recommendedName>
        <fullName evidence="9">Josephin-2</fullName>
        <ecNumber evidence="3">3.4.19.12</ecNumber>
    </recommendedName>
    <alternativeName>
        <fullName evidence="10">Josephin domain-containing protein 2</fullName>
    </alternativeName>
</protein>
<feature type="active site" evidence="11">
    <location>
        <position position="139"/>
    </location>
</feature>
<proteinExistence type="predicted"/>
<dbReference type="GO" id="GO:0016579">
    <property type="term" value="P:protein deubiquitination"/>
    <property type="evidence" value="ECO:0007669"/>
    <property type="project" value="InterPro"/>
</dbReference>
<evidence type="ECO:0000256" key="6">
    <source>
        <dbReference type="ARBA" id="ARBA00022786"/>
    </source>
</evidence>
<evidence type="ECO:0000256" key="3">
    <source>
        <dbReference type="ARBA" id="ARBA00012759"/>
    </source>
</evidence>
<sequence>MCEKDDQEEKKLYHERQVKELCALHALNNLLQTKQAFTKRDLDDICNRLSPGSFINPHRSMLGLGNYDVNVLMAALQEKGYETIWFDKRKEVEVLVTDNIMGFILNTPTDYKLGFVKLPIHRKHWIAIRWLDGQYMNLDSKLEAPLAIGDKFSLLEYLRSELKDGEKELLLVVEQNVYENSSWRRDSECFVRDQSRNRKEEMFSNCHTAKCHNGTSSVMKSENDSSIRGSKVENGNVICDDMDIQESTKKLKAS</sequence>
<dbReference type="SMART" id="SM01246">
    <property type="entry name" value="Josephin"/>
    <property type="match status" value="1"/>
</dbReference>
<evidence type="ECO:0000256" key="9">
    <source>
        <dbReference type="ARBA" id="ARBA00069892"/>
    </source>
</evidence>
<dbReference type="Proteomes" id="UP001497497">
    <property type="component" value="Unassembled WGS sequence"/>
</dbReference>
<evidence type="ECO:0000256" key="1">
    <source>
        <dbReference type="ARBA" id="ARBA00000707"/>
    </source>
</evidence>
<keyword evidence="5" id="KW-0645">Protease</keyword>
<dbReference type="PROSITE" id="PS50957">
    <property type="entry name" value="JOSEPHIN"/>
    <property type="match status" value="1"/>
</dbReference>
<dbReference type="Gene3D" id="3.90.70.40">
    <property type="match status" value="1"/>
</dbReference>
<dbReference type="GO" id="GO:0006508">
    <property type="term" value="P:proteolysis"/>
    <property type="evidence" value="ECO:0007669"/>
    <property type="project" value="UniProtKB-KW"/>
</dbReference>
<comment type="function">
    <text evidence="8">Cleaves 'Lys-63'-linked poly-ubiquitin chains, and with lesser efficiency 'Lys-48'-linked poly-ubiquitin chains (in vitro). May act as a deubiquitinating enzyme.</text>
</comment>
<comment type="caution">
    <text evidence="13">The sequence shown here is derived from an EMBL/GenBank/DDBJ whole genome shotgun (WGS) entry which is preliminary data.</text>
</comment>
<feature type="domain" description="Josephin" evidence="12">
    <location>
        <begin position="9"/>
        <end position="187"/>
    </location>
</feature>
<evidence type="ECO:0000313" key="13">
    <source>
        <dbReference type="EMBL" id="CAL1542832.1"/>
    </source>
</evidence>
<evidence type="ECO:0000256" key="5">
    <source>
        <dbReference type="ARBA" id="ARBA00022670"/>
    </source>
</evidence>